<name>A0AAW4UJ24_9FIRM</name>
<comment type="caution">
    <text evidence="2">The sequence shown here is derived from an EMBL/GenBank/DDBJ whole genome shotgun (WGS) entry which is preliminary data.</text>
</comment>
<keyword evidence="1" id="KW-0472">Membrane</keyword>
<dbReference type="AlphaFoldDB" id="A0AAW4UJ24"/>
<sequence>MKRIAKYLLYIMITIILILFPFLIEKMILCETIFPFNIPINLSKETWFGFIASYLGAVGTVMLGIIALYQNKKYKELSDSSEEKFITLQNEIKTLTEKSVALIELNSKIEQAKYYPMLTNINYSYWNTNGKNITKKFDLEKDAFQISYNKVNPNEMLTSYKDVFNQYHTFVYTLKNDGEQTIRNFNCKSIVKNDAEHEFGFWLFQSCDIEPGALLRCVYATKFNLAEQCQHGEIQSLKFQYEMENVIGERFEMTCDFFFFPVATNDAPNFSIEISPIQRL</sequence>
<evidence type="ECO:0000256" key="1">
    <source>
        <dbReference type="SAM" id="Phobius"/>
    </source>
</evidence>
<evidence type="ECO:0000313" key="3">
    <source>
        <dbReference type="Proteomes" id="UP001197741"/>
    </source>
</evidence>
<feature type="transmembrane region" description="Helical" evidence="1">
    <location>
        <begin position="47"/>
        <end position="69"/>
    </location>
</feature>
<keyword evidence="1" id="KW-0812">Transmembrane</keyword>
<dbReference type="EMBL" id="JAJCJQ010000012">
    <property type="protein sequence ID" value="MCB6961088.1"/>
    <property type="molecule type" value="Genomic_DNA"/>
</dbReference>
<dbReference type="RefSeq" id="WP_306783130.1">
    <property type="nucleotide sequence ID" value="NZ_JAJCJQ010000012.1"/>
</dbReference>
<organism evidence="2 3">
    <name type="scientific">Agathobacter rectalis</name>
    <dbReference type="NCBI Taxonomy" id="39491"/>
    <lineage>
        <taxon>Bacteria</taxon>
        <taxon>Bacillati</taxon>
        <taxon>Bacillota</taxon>
        <taxon>Clostridia</taxon>
        <taxon>Lachnospirales</taxon>
        <taxon>Lachnospiraceae</taxon>
        <taxon>Agathobacter</taxon>
    </lineage>
</organism>
<reference evidence="2" key="1">
    <citation type="submission" date="2021-10" db="EMBL/GenBank/DDBJ databases">
        <title>Collection of gut derived symbiotic bacterial strains cultured from healthy donors.</title>
        <authorList>
            <person name="Lin H."/>
            <person name="Littmann E."/>
            <person name="Kohout C."/>
            <person name="Pamer E.G."/>
        </authorList>
    </citation>
    <scope>NUCLEOTIDE SEQUENCE</scope>
    <source>
        <strain evidence="2">DFI.7.28A</strain>
    </source>
</reference>
<evidence type="ECO:0000313" key="2">
    <source>
        <dbReference type="EMBL" id="MCB6961088.1"/>
    </source>
</evidence>
<protein>
    <submittedName>
        <fullName evidence="2">Uncharacterized protein</fullName>
    </submittedName>
</protein>
<proteinExistence type="predicted"/>
<gene>
    <name evidence="2" type="ORF">LIZ82_09350</name>
</gene>
<feature type="transmembrane region" description="Helical" evidence="1">
    <location>
        <begin position="7"/>
        <end position="24"/>
    </location>
</feature>
<dbReference type="Proteomes" id="UP001197741">
    <property type="component" value="Unassembled WGS sequence"/>
</dbReference>
<accession>A0AAW4UJ24</accession>
<keyword evidence="1" id="KW-1133">Transmembrane helix</keyword>